<dbReference type="Gene3D" id="1.20.1250.20">
    <property type="entry name" value="MFS general substrate transporter like domains"/>
    <property type="match status" value="1"/>
</dbReference>
<keyword evidence="4 7" id="KW-0812">Transmembrane</keyword>
<proteinExistence type="inferred from homology"/>
<dbReference type="EMBL" id="HACM01009097">
    <property type="protein sequence ID" value="CRZ09539.1"/>
    <property type="molecule type" value="Transcribed_RNA"/>
</dbReference>
<keyword evidence="3" id="KW-0813">Transport</keyword>
<dbReference type="InterPro" id="IPR036259">
    <property type="entry name" value="MFS_trans_sf"/>
</dbReference>
<evidence type="ECO:0008006" key="9">
    <source>
        <dbReference type="Google" id="ProtNLM"/>
    </source>
</evidence>
<evidence type="ECO:0000256" key="5">
    <source>
        <dbReference type="ARBA" id="ARBA00022989"/>
    </source>
</evidence>
<feature type="transmembrane region" description="Helical" evidence="7">
    <location>
        <begin position="206"/>
        <end position="225"/>
    </location>
</feature>
<feature type="non-terminal residue" evidence="8">
    <location>
        <position position="1"/>
    </location>
</feature>
<comment type="similarity">
    <text evidence="2">Belongs to the ATG22 family.</text>
</comment>
<feature type="transmembrane region" description="Helical" evidence="7">
    <location>
        <begin position="618"/>
        <end position="635"/>
    </location>
</feature>
<dbReference type="InterPro" id="IPR050495">
    <property type="entry name" value="ATG22/LtaA_families"/>
</dbReference>
<organism evidence="8">
    <name type="scientific">Spongospora subterranea</name>
    <dbReference type="NCBI Taxonomy" id="70186"/>
    <lineage>
        <taxon>Eukaryota</taxon>
        <taxon>Sar</taxon>
        <taxon>Rhizaria</taxon>
        <taxon>Endomyxa</taxon>
        <taxon>Phytomyxea</taxon>
        <taxon>Plasmodiophorida</taxon>
        <taxon>Plasmodiophoridae</taxon>
        <taxon>Spongospora</taxon>
    </lineage>
</organism>
<keyword evidence="6 7" id="KW-0472">Membrane</keyword>
<feature type="transmembrane region" description="Helical" evidence="7">
    <location>
        <begin position="73"/>
        <end position="91"/>
    </location>
</feature>
<feature type="transmembrane region" description="Helical" evidence="7">
    <location>
        <begin position="139"/>
        <end position="158"/>
    </location>
</feature>
<name>A0A0H5RLD6_9EUKA</name>
<feature type="transmembrane region" description="Helical" evidence="7">
    <location>
        <begin position="396"/>
        <end position="416"/>
    </location>
</feature>
<dbReference type="InterPro" id="IPR024671">
    <property type="entry name" value="Atg22-like"/>
</dbReference>
<feature type="transmembrane region" description="Helical" evidence="7">
    <location>
        <begin position="494"/>
        <end position="512"/>
    </location>
</feature>
<dbReference type="SUPFAM" id="SSF103473">
    <property type="entry name" value="MFS general substrate transporter"/>
    <property type="match status" value="2"/>
</dbReference>
<protein>
    <recommendedName>
        <fullName evidence="9">Major facilitator superfamily (MFS) profile domain-containing protein</fullName>
    </recommendedName>
</protein>
<feature type="transmembrane region" description="Helical" evidence="7">
    <location>
        <begin position="524"/>
        <end position="543"/>
    </location>
</feature>
<feature type="transmembrane region" description="Helical" evidence="7">
    <location>
        <begin position="164"/>
        <end position="185"/>
    </location>
</feature>
<feature type="transmembrane region" description="Helical" evidence="7">
    <location>
        <begin position="111"/>
        <end position="132"/>
    </location>
</feature>
<evidence type="ECO:0000313" key="8">
    <source>
        <dbReference type="EMBL" id="CRZ09539.1"/>
    </source>
</evidence>
<dbReference type="AlphaFoldDB" id="A0A0H5RLD6"/>
<accession>A0A0H5RLD6</accession>
<dbReference type="PANTHER" id="PTHR23519">
    <property type="entry name" value="AUTOPHAGY-RELATED PROTEIN 22"/>
    <property type="match status" value="1"/>
</dbReference>
<dbReference type="Pfam" id="PF11700">
    <property type="entry name" value="ATG22"/>
    <property type="match status" value="2"/>
</dbReference>
<evidence type="ECO:0000256" key="4">
    <source>
        <dbReference type="ARBA" id="ARBA00022692"/>
    </source>
</evidence>
<evidence type="ECO:0000256" key="2">
    <source>
        <dbReference type="ARBA" id="ARBA00006978"/>
    </source>
</evidence>
<evidence type="ECO:0000256" key="3">
    <source>
        <dbReference type="ARBA" id="ARBA00022448"/>
    </source>
</evidence>
<feature type="transmembrane region" description="Helical" evidence="7">
    <location>
        <begin position="461"/>
        <end position="482"/>
    </location>
</feature>
<keyword evidence="5 7" id="KW-1133">Transmembrane helix</keyword>
<comment type="subcellular location">
    <subcellularLocation>
        <location evidence="1">Endomembrane system</location>
        <topology evidence="1">Multi-pass membrane protein</topology>
    </subcellularLocation>
</comment>
<feature type="transmembrane region" description="Helical" evidence="7">
    <location>
        <begin position="586"/>
        <end position="606"/>
    </location>
</feature>
<evidence type="ECO:0000256" key="1">
    <source>
        <dbReference type="ARBA" id="ARBA00004127"/>
    </source>
</evidence>
<sequence>DWYESRVIPGFAAETRVVNMAAELPPWNNNGYGEAKPAGAKTGGNNRLPKVVSKRNERFGYVFMSIARMPSTIVLIGYFLPYITLLARLAVGDDGRVGVLGVRLSPTSLPAIFTTTYSFLCMVACPIVGAFADCSHHRLRLLLSTTLGSSFFLILSLLAQHEAWWLGGIAFIGTFLLSTFSDLLINSYLPEIAADPTERSFVSARALQMGFVCQVLIASLIYGSFELFNNKSLSVMGGAFELSRDGQRWAVRHDVAPFSFETPYMNCETPDICRRSTIPGTLFSSYVLDVNVVGEVGISQIESRKNLGNRWVRLNTVVSASEVTAVSLRFWIKPSSGGAPQELRSPIIQVGGTPRLLSFTQTLPADVEQLAYEVVFENEKKTECQIDKIEVMAEPFIGVPIAVFFCGVWYALWACASVKNLGTRAPQGSANASFAHLISKSFLDLGRTIRTTARDSVQARFLVAIAFYSAGAGSTITMASTFFTDQLLIDEGTVGLIILSSIACGILGAFVYTRVGSMIGYSRALALSYFHWIITVLLTFTLLTSPSSAPWLILIVPTLGLCFGGSLALARAIYASMIKEGREAEMFGLFNFAQFSLGWIATLVFFITNELSSLRHGLLSQSVFLFTAFCLQLSLKESDVLQYGTGIRRQDELVLDSGDQNRTSIVQSSIPI</sequence>
<dbReference type="GO" id="GO:0012505">
    <property type="term" value="C:endomembrane system"/>
    <property type="evidence" value="ECO:0007669"/>
    <property type="project" value="UniProtKB-SubCell"/>
</dbReference>
<reference evidence="8" key="1">
    <citation type="submission" date="2015-04" db="EMBL/GenBank/DDBJ databases">
        <title>The genome sequence of the plant pathogenic Rhizarian Plasmodiophora brassicae reveals insights in its biotrophic life cycle and the origin of chitin synthesis.</title>
        <authorList>
            <person name="Schwelm A."/>
            <person name="Fogelqvist J."/>
            <person name="Knaust A."/>
            <person name="Julke S."/>
            <person name="Lilja T."/>
            <person name="Dhandapani V."/>
            <person name="Bonilla-Rosso G."/>
            <person name="Karlsson M."/>
            <person name="Shevchenko A."/>
            <person name="Choi S.R."/>
            <person name="Kim H.G."/>
            <person name="Park J.Y."/>
            <person name="Lim Y.P."/>
            <person name="Ludwig-Muller J."/>
            <person name="Dixelius C."/>
        </authorList>
    </citation>
    <scope>NUCLEOTIDE SEQUENCE</scope>
    <source>
        <tissue evidence="8">Potato root galls</tissue>
    </source>
</reference>
<dbReference type="PANTHER" id="PTHR23519:SF1">
    <property type="entry name" value="AUTOPHAGY-RELATED PROTEIN 22"/>
    <property type="match status" value="1"/>
</dbReference>
<evidence type="ECO:0000256" key="6">
    <source>
        <dbReference type="ARBA" id="ARBA00023136"/>
    </source>
</evidence>
<feature type="transmembrane region" description="Helical" evidence="7">
    <location>
        <begin position="549"/>
        <end position="574"/>
    </location>
</feature>
<evidence type="ECO:0000256" key="7">
    <source>
        <dbReference type="SAM" id="Phobius"/>
    </source>
</evidence>